<dbReference type="AlphaFoldDB" id="A0A9X4B189"/>
<evidence type="ECO:0000313" key="2">
    <source>
        <dbReference type="Proteomes" id="UP001141183"/>
    </source>
</evidence>
<dbReference type="EMBL" id="JAMRYU010000001">
    <property type="protein sequence ID" value="MDC4238883.1"/>
    <property type="molecule type" value="Genomic_DNA"/>
</dbReference>
<gene>
    <name evidence="1" type="ORF">NE398_01705</name>
</gene>
<reference evidence="1" key="1">
    <citation type="submission" date="2022-05" db="EMBL/GenBank/DDBJ databases">
        <title>Draft genome sequence of Clostridium tertium strain CP3 isolated from Peru.</title>
        <authorList>
            <person name="Hurtado R."/>
            <person name="Lima L."/>
            <person name="Sousa T."/>
            <person name="Jaiswal A.K."/>
            <person name="Tiwari S."/>
            <person name="Maturrano L."/>
            <person name="Brenig B."/>
            <person name="Azevedo V."/>
        </authorList>
    </citation>
    <scope>NUCLEOTIDE SEQUENCE</scope>
    <source>
        <strain evidence="1">CP3</strain>
    </source>
</reference>
<evidence type="ECO:0000313" key="1">
    <source>
        <dbReference type="EMBL" id="MDC4238883.1"/>
    </source>
</evidence>
<dbReference type="Proteomes" id="UP001141183">
    <property type="component" value="Unassembled WGS sequence"/>
</dbReference>
<proteinExistence type="predicted"/>
<name>A0A9X4B189_9CLOT</name>
<keyword evidence="2" id="KW-1185">Reference proteome</keyword>
<sequence length="300" mass="34912">MKNINKALKISIALIGLSLIITLLVLSKLKLDKPVFLKNYKEVEIMENEEIYSISGFDIELKYIANIEDKRKVSSVTFKEAPELNFYASENNSMGLMSSYDYSNDNIESHGRYGVHTVFLSLNSQKYDYEFGKELALSEATVTFDDGLTMEVDLGKVILYKYDLDKYDNDKKILKWYSVQSSNDGISKGGFLVNDYIRVSNVYSPLFEDTKDLFDFNIDKLGSMDKKELIYNKNENLYFTSKFYNIDDIERKLYSYDIKPVIYFKDGSGNDHEQRINNLTYKPYFSFSDIYKYLKVKGEI</sequence>
<organism evidence="1 2">
    <name type="scientific">Clostridium tertium</name>
    <dbReference type="NCBI Taxonomy" id="1559"/>
    <lineage>
        <taxon>Bacteria</taxon>
        <taxon>Bacillati</taxon>
        <taxon>Bacillota</taxon>
        <taxon>Clostridia</taxon>
        <taxon>Eubacteriales</taxon>
        <taxon>Clostridiaceae</taxon>
        <taxon>Clostridium</taxon>
    </lineage>
</organism>
<comment type="caution">
    <text evidence="1">The sequence shown here is derived from an EMBL/GenBank/DDBJ whole genome shotgun (WGS) entry which is preliminary data.</text>
</comment>
<dbReference type="RefSeq" id="WP_142418983.1">
    <property type="nucleotide sequence ID" value="NZ_CAXSLY010000004.1"/>
</dbReference>
<protein>
    <submittedName>
        <fullName evidence="1">Uncharacterized protein</fullName>
    </submittedName>
</protein>
<accession>A0A9X4B189</accession>